<name>A0ABS8L8Q6_9XANT</name>
<evidence type="ECO:0000313" key="2">
    <source>
        <dbReference type="EMBL" id="MCC8621575.1"/>
    </source>
</evidence>
<gene>
    <name evidence="2" type="ORF">LN473_06170</name>
</gene>
<evidence type="ECO:0000313" key="3">
    <source>
        <dbReference type="Proteomes" id="UP001430544"/>
    </source>
</evidence>
<dbReference type="Proteomes" id="UP001430544">
    <property type="component" value="Unassembled WGS sequence"/>
</dbReference>
<keyword evidence="3" id="KW-1185">Reference proteome</keyword>
<feature type="region of interest" description="Disordered" evidence="1">
    <location>
        <begin position="62"/>
        <end position="84"/>
    </location>
</feature>
<reference evidence="2" key="1">
    <citation type="submission" date="2021-11" db="EMBL/GenBank/DDBJ databases">
        <title>Genome resources and taxonomic validation of 89 Xanthomonas strains.</title>
        <authorList>
            <person name="Tambong J.T."/>
        </authorList>
    </citation>
    <scope>NUCLEOTIDE SEQUENCE</scope>
    <source>
        <strain evidence="2">Bv 5-4A</strain>
    </source>
</reference>
<comment type="caution">
    <text evidence="2">The sequence shown here is derived from an EMBL/GenBank/DDBJ whole genome shotgun (WGS) entry which is preliminary data.</text>
</comment>
<accession>A0ABS8L8Q6</accession>
<proteinExistence type="predicted"/>
<feature type="compositionally biased region" description="Basic and acidic residues" evidence="1">
    <location>
        <begin position="69"/>
        <end position="84"/>
    </location>
</feature>
<protein>
    <submittedName>
        <fullName evidence="2">Uncharacterized protein</fullName>
    </submittedName>
</protein>
<dbReference type="RefSeq" id="WP_126936892.1">
    <property type="nucleotide sequence ID" value="NZ_CP018470.1"/>
</dbReference>
<sequence length="84" mass="9413">MKIDLARGSALRMREFDNGRLCVKLIISVEIGTPQGDLFSPGSLEAVSAEKRAVRECKFHVNTKRSKGARQDRLRPQARVDPHP</sequence>
<organism evidence="2 3">
    <name type="scientific">Xanthomonas vesicatoria</name>
    <dbReference type="NCBI Taxonomy" id="56460"/>
    <lineage>
        <taxon>Bacteria</taxon>
        <taxon>Pseudomonadati</taxon>
        <taxon>Pseudomonadota</taxon>
        <taxon>Gammaproteobacteria</taxon>
        <taxon>Lysobacterales</taxon>
        <taxon>Lysobacteraceae</taxon>
        <taxon>Xanthomonas</taxon>
    </lineage>
</organism>
<dbReference type="EMBL" id="JAJIUN010000025">
    <property type="protein sequence ID" value="MCC8621575.1"/>
    <property type="molecule type" value="Genomic_DNA"/>
</dbReference>
<evidence type="ECO:0000256" key="1">
    <source>
        <dbReference type="SAM" id="MobiDB-lite"/>
    </source>
</evidence>